<dbReference type="AlphaFoldDB" id="A0A7S1K9U7"/>
<proteinExistence type="predicted"/>
<evidence type="ECO:0000313" key="2">
    <source>
        <dbReference type="EMBL" id="CAD9067551.1"/>
    </source>
</evidence>
<organism evidence="2">
    <name type="scientific">Vitrella brassicaformis</name>
    <dbReference type="NCBI Taxonomy" id="1169539"/>
    <lineage>
        <taxon>Eukaryota</taxon>
        <taxon>Sar</taxon>
        <taxon>Alveolata</taxon>
        <taxon>Colpodellida</taxon>
        <taxon>Vitrellaceae</taxon>
        <taxon>Vitrella</taxon>
    </lineage>
</organism>
<evidence type="ECO:0000256" key="1">
    <source>
        <dbReference type="SAM" id="MobiDB-lite"/>
    </source>
</evidence>
<feature type="compositionally biased region" description="Low complexity" evidence="1">
    <location>
        <begin position="10"/>
        <end position="23"/>
    </location>
</feature>
<reference evidence="2" key="1">
    <citation type="submission" date="2021-01" db="EMBL/GenBank/DDBJ databases">
        <authorList>
            <person name="Corre E."/>
            <person name="Pelletier E."/>
            <person name="Niang G."/>
            <person name="Scheremetjew M."/>
            <person name="Finn R."/>
            <person name="Kale V."/>
            <person name="Holt S."/>
            <person name="Cochrane G."/>
            <person name="Meng A."/>
            <person name="Brown T."/>
            <person name="Cohen L."/>
        </authorList>
    </citation>
    <scope>NUCLEOTIDE SEQUENCE</scope>
    <source>
        <strain evidence="2">CCMP3346</strain>
    </source>
</reference>
<gene>
    <name evidence="2" type="ORF">VBRA1451_LOCUS22624</name>
</gene>
<sequence>MHPLHDMKAPTRQTPQTAPPQQTLNDPSIHPPIDCTALPSPLASRLSGFVAPTTKRTNQEAGKARQVLPLAASNRQIKLSVPFSLHSFPSCQPPPATTHPDLYTKRHADAARARRQAGSWAGWQPKNAFINHIKTEIKNSSVRMWCGWMAGWISEVNWVG</sequence>
<dbReference type="EMBL" id="HBGB01038407">
    <property type="protein sequence ID" value="CAD9067551.1"/>
    <property type="molecule type" value="Transcribed_RNA"/>
</dbReference>
<protein>
    <submittedName>
        <fullName evidence="2">Uncharacterized protein</fullName>
    </submittedName>
</protein>
<name>A0A7S1K9U7_9ALVE</name>
<feature type="region of interest" description="Disordered" evidence="1">
    <location>
        <begin position="1"/>
        <end position="34"/>
    </location>
</feature>
<accession>A0A7S1K9U7</accession>